<evidence type="ECO:0000259" key="3">
    <source>
        <dbReference type="PROSITE" id="PS50977"/>
    </source>
</evidence>
<dbReference type="AlphaFoldDB" id="A0A240E3R3"/>
<dbReference type="Pfam" id="PF00440">
    <property type="entry name" value="TetR_N"/>
    <property type="match status" value="1"/>
</dbReference>
<dbReference type="Proteomes" id="UP000219042">
    <property type="component" value="Unassembled WGS sequence"/>
</dbReference>
<proteinExistence type="predicted"/>
<dbReference type="PANTHER" id="PTHR43479">
    <property type="entry name" value="ACREF/ENVCD OPERON REPRESSOR-RELATED"/>
    <property type="match status" value="1"/>
</dbReference>
<dbReference type="GO" id="GO:0003677">
    <property type="term" value="F:DNA binding"/>
    <property type="evidence" value="ECO:0007669"/>
    <property type="project" value="UniProtKB-UniRule"/>
</dbReference>
<dbReference type="SUPFAM" id="SSF46689">
    <property type="entry name" value="Homeodomain-like"/>
    <property type="match status" value="1"/>
</dbReference>
<keyword evidence="5" id="KW-1185">Reference proteome</keyword>
<reference evidence="5" key="1">
    <citation type="submission" date="2016-09" db="EMBL/GenBank/DDBJ databases">
        <authorList>
            <person name="Varghese N."/>
            <person name="Submissions S."/>
        </authorList>
    </citation>
    <scope>NUCLEOTIDE SEQUENCE [LARGE SCALE GENOMIC DNA]</scope>
    <source>
        <strain evidence="5">ANC 4466</strain>
    </source>
</reference>
<dbReference type="InterPro" id="IPR050624">
    <property type="entry name" value="HTH-type_Tx_Regulator"/>
</dbReference>
<dbReference type="RefSeq" id="WP_345161624.1">
    <property type="nucleotide sequence ID" value="NZ_BAABHT010000020.1"/>
</dbReference>
<evidence type="ECO:0000256" key="1">
    <source>
        <dbReference type="ARBA" id="ARBA00023125"/>
    </source>
</evidence>
<accession>A0A240E3R3</accession>
<evidence type="ECO:0000256" key="2">
    <source>
        <dbReference type="PROSITE-ProRule" id="PRU00335"/>
    </source>
</evidence>
<gene>
    <name evidence="4" type="ORF">SAMN05421731_101221</name>
</gene>
<name>A0A240E3R3_9GAMM</name>
<dbReference type="Gene3D" id="1.10.357.10">
    <property type="entry name" value="Tetracycline Repressor, domain 2"/>
    <property type="match status" value="1"/>
</dbReference>
<dbReference type="EMBL" id="OANT01000001">
    <property type="protein sequence ID" value="SNX43186.1"/>
    <property type="molecule type" value="Genomic_DNA"/>
</dbReference>
<keyword evidence="1 2" id="KW-0238">DNA-binding</keyword>
<dbReference type="PRINTS" id="PR00455">
    <property type="entry name" value="HTHTETR"/>
</dbReference>
<dbReference type="InterPro" id="IPR009057">
    <property type="entry name" value="Homeodomain-like_sf"/>
</dbReference>
<feature type="domain" description="HTH tetR-type" evidence="3">
    <location>
        <begin position="19"/>
        <end position="79"/>
    </location>
</feature>
<evidence type="ECO:0000313" key="4">
    <source>
        <dbReference type="EMBL" id="SNX43186.1"/>
    </source>
</evidence>
<organism evidence="4 5">
    <name type="scientific">Acinetobacter puyangensis</name>
    <dbReference type="NCBI Taxonomy" id="1096779"/>
    <lineage>
        <taxon>Bacteria</taxon>
        <taxon>Pseudomonadati</taxon>
        <taxon>Pseudomonadota</taxon>
        <taxon>Gammaproteobacteria</taxon>
        <taxon>Moraxellales</taxon>
        <taxon>Moraxellaceae</taxon>
        <taxon>Acinetobacter</taxon>
    </lineage>
</organism>
<feature type="DNA-binding region" description="H-T-H motif" evidence="2">
    <location>
        <begin position="42"/>
        <end position="61"/>
    </location>
</feature>
<dbReference type="InterPro" id="IPR001647">
    <property type="entry name" value="HTH_TetR"/>
</dbReference>
<dbReference type="PANTHER" id="PTHR43479:SF11">
    <property type="entry name" value="ACREF_ENVCD OPERON REPRESSOR-RELATED"/>
    <property type="match status" value="1"/>
</dbReference>
<protein>
    <submittedName>
        <fullName evidence="4">Transcriptional regulator, TetR family</fullName>
    </submittedName>
</protein>
<dbReference type="PROSITE" id="PS50977">
    <property type="entry name" value="HTH_TETR_2"/>
    <property type="match status" value="1"/>
</dbReference>
<sequence length="210" mass="25035">MMAQAPINVRRKPRQSRAKFTQQALLETTVQLLREKSFDEITIREITEIAGVGLGTFYEYFSQKEDVIALIIHQYIKMNIQQLQHLATTQLSNYPNLSIDHYLYYLIEQQLLIIRQEQRIWATIFLLERQLSSVEIYQKHYDLMTQHWQNLLTPYYHQSIKKQRVAQNLHRIIYGFVMQGLLIQPDFQDWENLQEDIITASLAFVTTQED</sequence>
<evidence type="ECO:0000313" key="5">
    <source>
        <dbReference type="Proteomes" id="UP000219042"/>
    </source>
</evidence>